<feature type="domain" description="WYL" evidence="2">
    <location>
        <begin position="181"/>
        <end position="248"/>
    </location>
</feature>
<dbReference type="InterPro" id="IPR013196">
    <property type="entry name" value="HTH_11"/>
</dbReference>
<dbReference type="Pfam" id="PF25583">
    <property type="entry name" value="WCX"/>
    <property type="match status" value="1"/>
</dbReference>
<keyword evidence="4" id="KW-0238">DNA-binding</keyword>
<evidence type="ECO:0000313" key="4">
    <source>
        <dbReference type="EMBL" id="MET4569441.1"/>
    </source>
</evidence>
<protein>
    <submittedName>
        <fullName evidence="4">DNA-binding transcriptional regulator YafY</fullName>
    </submittedName>
</protein>
<dbReference type="PANTHER" id="PTHR34580">
    <property type="match status" value="1"/>
</dbReference>
<evidence type="ECO:0000259" key="3">
    <source>
        <dbReference type="Pfam" id="PF25583"/>
    </source>
</evidence>
<feature type="domain" description="WCX" evidence="3">
    <location>
        <begin position="280"/>
        <end position="352"/>
    </location>
</feature>
<accession>A0ABV2PWM0</accession>
<dbReference type="InterPro" id="IPR026881">
    <property type="entry name" value="WYL_dom"/>
</dbReference>
<feature type="domain" description="Helix-turn-helix type 11" evidence="1">
    <location>
        <begin position="42"/>
        <end position="90"/>
    </location>
</feature>
<dbReference type="Proteomes" id="UP001549251">
    <property type="component" value="Unassembled WGS sequence"/>
</dbReference>
<dbReference type="Pfam" id="PF13280">
    <property type="entry name" value="WYL"/>
    <property type="match status" value="1"/>
</dbReference>
<evidence type="ECO:0000259" key="1">
    <source>
        <dbReference type="Pfam" id="PF08279"/>
    </source>
</evidence>
<dbReference type="Gene3D" id="1.10.10.10">
    <property type="entry name" value="Winged helix-like DNA-binding domain superfamily/Winged helix DNA-binding domain"/>
    <property type="match status" value="1"/>
</dbReference>
<dbReference type="EMBL" id="JBEPSD010000001">
    <property type="protein sequence ID" value="MET4569441.1"/>
    <property type="molecule type" value="Genomic_DNA"/>
</dbReference>
<comment type="caution">
    <text evidence="4">The sequence shown here is derived from an EMBL/GenBank/DDBJ whole genome shotgun (WGS) entry which is preliminary data.</text>
</comment>
<evidence type="ECO:0000259" key="2">
    <source>
        <dbReference type="Pfam" id="PF13280"/>
    </source>
</evidence>
<dbReference type="InterPro" id="IPR051534">
    <property type="entry name" value="CBASS_pafABC_assoc_protein"/>
</dbReference>
<keyword evidence="5" id="KW-1185">Reference proteome</keyword>
<sequence>MGRPMGGDGDARGDLRPPQAAAMLHNASSPRYADDPMDRYERILTLHRLLKSAHYPIPLSRLLGELECSRATLYRDVAFLRDALGAPIESAGTDQAAFRYEVGEGEKFELPGLWLTSDELAALLALNELIGRSGPGVLAGALAPFKSRIEGLLSHQDSGKALPIERIRVIPWGERKLDQQVFRIVAGAVLERRQLRFRYRARTTNADSRRTVSPQRLTHYRDNWYLDVWDHDRQALRSFAVDRIADAQALDTPATDVADAELNELLASSYGIFAGKPKAWATIRFSSHAARWVADEHWHSQQKGEWLPDGRYELKLPYSNSKELLMDVLKYGPDAEVVAPLSLREEMKILLQLALGGYQSPQG</sequence>
<organism evidence="4 5">
    <name type="scientific">Rhodanobacter soli</name>
    <dbReference type="NCBI Taxonomy" id="590609"/>
    <lineage>
        <taxon>Bacteria</taxon>
        <taxon>Pseudomonadati</taxon>
        <taxon>Pseudomonadota</taxon>
        <taxon>Gammaproteobacteria</taxon>
        <taxon>Lysobacterales</taxon>
        <taxon>Rhodanobacteraceae</taxon>
        <taxon>Rhodanobacter</taxon>
    </lineage>
</organism>
<proteinExistence type="predicted"/>
<dbReference type="PROSITE" id="PS52050">
    <property type="entry name" value="WYL"/>
    <property type="match status" value="1"/>
</dbReference>
<dbReference type="PANTHER" id="PTHR34580:SF3">
    <property type="entry name" value="PROTEIN PAFB"/>
    <property type="match status" value="1"/>
</dbReference>
<gene>
    <name evidence="4" type="ORF">ABIE04_001768</name>
</gene>
<dbReference type="InterPro" id="IPR057727">
    <property type="entry name" value="WCX_dom"/>
</dbReference>
<evidence type="ECO:0000313" key="5">
    <source>
        <dbReference type="Proteomes" id="UP001549251"/>
    </source>
</evidence>
<dbReference type="Pfam" id="PF08279">
    <property type="entry name" value="HTH_11"/>
    <property type="match status" value="1"/>
</dbReference>
<dbReference type="InterPro" id="IPR036388">
    <property type="entry name" value="WH-like_DNA-bd_sf"/>
</dbReference>
<name>A0ABV2PWM0_9GAMM</name>
<reference evidence="4 5" key="1">
    <citation type="submission" date="2024-06" db="EMBL/GenBank/DDBJ databases">
        <title>Sorghum-associated microbial communities from plants grown in Nebraska, USA.</title>
        <authorList>
            <person name="Schachtman D."/>
        </authorList>
    </citation>
    <scope>NUCLEOTIDE SEQUENCE [LARGE SCALE GENOMIC DNA]</scope>
    <source>
        <strain evidence="4 5">1757</strain>
    </source>
</reference>
<dbReference type="GO" id="GO:0003677">
    <property type="term" value="F:DNA binding"/>
    <property type="evidence" value="ECO:0007669"/>
    <property type="project" value="UniProtKB-KW"/>
</dbReference>